<sequence length="557" mass="63436">MPTKQDIQQYRGAIIAEQQLFNDDRLTILYQSKFIKVYSESTARRPDDIYEYRISTSGAKVFDKIYNQIAEQITPCGRAQTGANEFVDRDSHCGWLKGQAQLLDHVSLAQEESRFLVSNKCGLPNGSERFLNKGYEEIHVPRLKLPPFDYHEKLVEISSLPEWSQPAFKGMTQLNRVQNKVYETALFEADIILLCAPTGAGKTNVAVLTILHQIRLNMNKEDGSINHSDYKIVYIALMKTLVAEVVGNLSNRLQDYGVTVRELSGDRTYIQLVKLVIIDEIHLLHDNRGPVLESIVARTVRQIETTKEHIRLVGLSATLPNHEDVSKFLCVTKGLFHFDNSYRPVPLSQHYIGITVRKPLQRLQLMNDIRYEKVIARAGKHQILIFVHSRRESLCYIDTALDNDTLGRADRQLVEDLFADGHMLGRAGRPQYDSDGEGIIITGHNELRYYLSLMNQQLPIESQFVSKLADQLNAEIVLGTVQNAREASNWLTYTYLYVRMLKEPALYGLEADVLTRDSKSEERRADLIHSAATILDKNGLIKYERKSGYFQVTGSDC</sequence>
<dbReference type="Proteomes" id="UP000507222">
    <property type="component" value="Unassembled WGS sequence"/>
</dbReference>
<evidence type="ECO:0000256" key="3">
    <source>
        <dbReference type="ARBA" id="ARBA00022806"/>
    </source>
</evidence>
<dbReference type="SMART" id="SM00487">
    <property type="entry name" value="DEXDc"/>
    <property type="match status" value="1"/>
</dbReference>
<dbReference type="PANTHER" id="PTHR47961">
    <property type="entry name" value="DNA POLYMERASE THETA, PUTATIVE (AFU_ORTHOLOGUE AFUA_1G05260)-RELATED"/>
    <property type="match status" value="1"/>
</dbReference>
<dbReference type="InterPro" id="IPR014001">
    <property type="entry name" value="Helicase_ATP-bd"/>
</dbReference>
<dbReference type="InterPro" id="IPR050474">
    <property type="entry name" value="Hel308_SKI2-like"/>
</dbReference>
<dbReference type="Pfam" id="PF23445">
    <property type="entry name" value="WHD_SNRNP200"/>
    <property type="match status" value="1"/>
</dbReference>
<organism evidence="6 7">
    <name type="scientific">Prunus armeniaca</name>
    <name type="common">Apricot</name>
    <name type="synonym">Armeniaca vulgaris</name>
    <dbReference type="NCBI Taxonomy" id="36596"/>
    <lineage>
        <taxon>Eukaryota</taxon>
        <taxon>Viridiplantae</taxon>
        <taxon>Streptophyta</taxon>
        <taxon>Embryophyta</taxon>
        <taxon>Tracheophyta</taxon>
        <taxon>Spermatophyta</taxon>
        <taxon>Magnoliopsida</taxon>
        <taxon>eudicotyledons</taxon>
        <taxon>Gunneridae</taxon>
        <taxon>Pentapetalae</taxon>
        <taxon>rosids</taxon>
        <taxon>fabids</taxon>
        <taxon>Rosales</taxon>
        <taxon>Rosaceae</taxon>
        <taxon>Amygdaloideae</taxon>
        <taxon>Amygdaleae</taxon>
        <taxon>Prunus</taxon>
    </lineage>
</organism>
<dbReference type="AlphaFoldDB" id="A0A6J5UGM1"/>
<gene>
    <name evidence="6" type="ORF">CURHAP_LOCUS23467</name>
</gene>
<dbReference type="GO" id="GO:0005524">
    <property type="term" value="F:ATP binding"/>
    <property type="evidence" value="ECO:0007669"/>
    <property type="project" value="UniProtKB-KW"/>
</dbReference>
<dbReference type="GO" id="GO:0005634">
    <property type="term" value="C:nucleus"/>
    <property type="evidence" value="ECO:0007669"/>
    <property type="project" value="TreeGrafter"/>
</dbReference>
<name>A0A6J5UGM1_PRUAR</name>
<dbReference type="PANTHER" id="PTHR47961:SF4">
    <property type="entry name" value="ACTIVATING SIGNAL COINTEGRATOR 1 COMPLEX SUBUNIT 3"/>
    <property type="match status" value="1"/>
</dbReference>
<evidence type="ECO:0000256" key="4">
    <source>
        <dbReference type="ARBA" id="ARBA00022840"/>
    </source>
</evidence>
<feature type="domain" description="Helicase ATP-binding" evidence="5">
    <location>
        <begin position="183"/>
        <end position="337"/>
    </location>
</feature>
<dbReference type="InterPro" id="IPR036390">
    <property type="entry name" value="WH_DNA-bd_sf"/>
</dbReference>
<dbReference type="EMBL" id="CAEKDK010000003">
    <property type="protein sequence ID" value="CAB4274837.1"/>
    <property type="molecule type" value="Genomic_DNA"/>
</dbReference>
<dbReference type="GO" id="GO:0004386">
    <property type="term" value="F:helicase activity"/>
    <property type="evidence" value="ECO:0007669"/>
    <property type="project" value="UniProtKB-KW"/>
</dbReference>
<evidence type="ECO:0000313" key="6">
    <source>
        <dbReference type="EMBL" id="CAB4274837.1"/>
    </source>
</evidence>
<keyword evidence="2" id="KW-0378">Hydrolase</keyword>
<dbReference type="Gene3D" id="1.10.10.10">
    <property type="entry name" value="Winged helix-like DNA-binding domain superfamily/Winged helix DNA-binding domain"/>
    <property type="match status" value="1"/>
</dbReference>
<dbReference type="FunFam" id="1.10.10.10:FF:000024">
    <property type="entry name" value="U5 small nuclear ribonucleoprotein helicase"/>
    <property type="match status" value="1"/>
</dbReference>
<dbReference type="Pfam" id="PF00270">
    <property type="entry name" value="DEAD"/>
    <property type="match status" value="2"/>
</dbReference>
<dbReference type="SUPFAM" id="SSF52540">
    <property type="entry name" value="P-loop containing nucleoside triphosphate hydrolases"/>
    <property type="match status" value="2"/>
</dbReference>
<proteinExistence type="predicted"/>
<dbReference type="SUPFAM" id="SSF46785">
    <property type="entry name" value="Winged helix' DNA-binding domain"/>
    <property type="match status" value="1"/>
</dbReference>
<dbReference type="Gene3D" id="3.40.50.300">
    <property type="entry name" value="P-loop containing nucleotide triphosphate hydrolases"/>
    <property type="match status" value="4"/>
</dbReference>
<evidence type="ECO:0000313" key="7">
    <source>
        <dbReference type="Proteomes" id="UP000507222"/>
    </source>
</evidence>
<protein>
    <recommendedName>
        <fullName evidence="5">Helicase ATP-binding domain-containing protein</fullName>
    </recommendedName>
</protein>
<dbReference type="InterPro" id="IPR027417">
    <property type="entry name" value="P-loop_NTPase"/>
</dbReference>
<evidence type="ECO:0000256" key="2">
    <source>
        <dbReference type="ARBA" id="ARBA00022801"/>
    </source>
</evidence>
<dbReference type="InterPro" id="IPR057842">
    <property type="entry name" value="WH_MER3"/>
</dbReference>
<dbReference type="PROSITE" id="PS51192">
    <property type="entry name" value="HELICASE_ATP_BIND_1"/>
    <property type="match status" value="1"/>
</dbReference>
<keyword evidence="1" id="KW-0547">Nucleotide-binding</keyword>
<accession>A0A6J5UGM1</accession>
<dbReference type="InterPro" id="IPR036388">
    <property type="entry name" value="WH-like_DNA-bd_sf"/>
</dbReference>
<keyword evidence="4" id="KW-0067">ATP-binding</keyword>
<evidence type="ECO:0000256" key="1">
    <source>
        <dbReference type="ARBA" id="ARBA00022741"/>
    </source>
</evidence>
<evidence type="ECO:0000259" key="5">
    <source>
        <dbReference type="PROSITE" id="PS51192"/>
    </source>
</evidence>
<dbReference type="InterPro" id="IPR011545">
    <property type="entry name" value="DEAD/DEAH_box_helicase_dom"/>
</dbReference>
<dbReference type="GO" id="GO:0003676">
    <property type="term" value="F:nucleic acid binding"/>
    <property type="evidence" value="ECO:0007669"/>
    <property type="project" value="InterPro"/>
</dbReference>
<reference evidence="6 7" key="1">
    <citation type="submission" date="2020-05" db="EMBL/GenBank/DDBJ databases">
        <authorList>
            <person name="Campoy J."/>
            <person name="Schneeberger K."/>
            <person name="Spophaly S."/>
        </authorList>
    </citation>
    <scope>NUCLEOTIDE SEQUENCE [LARGE SCALE GENOMIC DNA]</scope>
    <source>
        <strain evidence="6">PruArmRojPasFocal</strain>
    </source>
</reference>
<keyword evidence="3" id="KW-0347">Helicase</keyword>
<dbReference type="GO" id="GO:0016787">
    <property type="term" value="F:hydrolase activity"/>
    <property type="evidence" value="ECO:0007669"/>
    <property type="project" value="UniProtKB-KW"/>
</dbReference>